<dbReference type="OrthoDB" id="281676at2"/>
<dbReference type="KEGG" id="peh:Spb1_31290"/>
<dbReference type="RefSeq" id="WP_145301687.1">
    <property type="nucleotide sequence ID" value="NZ_CP036299.1"/>
</dbReference>
<dbReference type="Proteomes" id="UP000315349">
    <property type="component" value="Chromosome"/>
</dbReference>
<evidence type="ECO:0000313" key="2">
    <source>
        <dbReference type="Proteomes" id="UP000315349"/>
    </source>
</evidence>
<accession>A0A518GRG4</accession>
<gene>
    <name evidence="1" type="ORF">Spb1_31290</name>
</gene>
<protein>
    <submittedName>
        <fullName evidence="1">Uncharacterized protein</fullName>
    </submittedName>
</protein>
<name>A0A518GRG4_9PLAN</name>
<keyword evidence="2" id="KW-1185">Reference proteome</keyword>
<organism evidence="1 2">
    <name type="scientific">Planctopirus ephydatiae</name>
    <dbReference type="NCBI Taxonomy" id="2528019"/>
    <lineage>
        <taxon>Bacteria</taxon>
        <taxon>Pseudomonadati</taxon>
        <taxon>Planctomycetota</taxon>
        <taxon>Planctomycetia</taxon>
        <taxon>Planctomycetales</taxon>
        <taxon>Planctomycetaceae</taxon>
        <taxon>Planctopirus</taxon>
    </lineage>
</organism>
<reference evidence="1 2" key="1">
    <citation type="submission" date="2019-02" db="EMBL/GenBank/DDBJ databases">
        <title>Deep-cultivation of Planctomycetes and their phenomic and genomic characterization uncovers novel biology.</title>
        <authorList>
            <person name="Wiegand S."/>
            <person name="Jogler M."/>
            <person name="Boedeker C."/>
            <person name="Pinto D."/>
            <person name="Vollmers J."/>
            <person name="Rivas-Marin E."/>
            <person name="Kohn T."/>
            <person name="Peeters S.H."/>
            <person name="Heuer A."/>
            <person name="Rast P."/>
            <person name="Oberbeckmann S."/>
            <person name="Bunk B."/>
            <person name="Jeske O."/>
            <person name="Meyerdierks A."/>
            <person name="Storesund J.E."/>
            <person name="Kallscheuer N."/>
            <person name="Luecker S."/>
            <person name="Lage O.M."/>
            <person name="Pohl T."/>
            <person name="Merkel B.J."/>
            <person name="Hornburger P."/>
            <person name="Mueller R.-W."/>
            <person name="Bruemmer F."/>
            <person name="Labrenz M."/>
            <person name="Spormann A.M."/>
            <person name="Op den Camp H."/>
            <person name="Overmann J."/>
            <person name="Amann R."/>
            <person name="Jetten M.S.M."/>
            <person name="Mascher T."/>
            <person name="Medema M.H."/>
            <person name="Devos D.P."/>
            <person name="Kaster A.-K."/>
            <person name="Ovreas L."/>
            <person name="Rohde M."/>
            <person name="Galperin M.Y."/>
            <person name="Jogler C."/>
        </authorList>
    </citation>
    <scope>NUCLEOTIDE SEQUENCE [LARGE SCALE GENOMIC DNA]</scope>
    <source>
        <strain evidence="1 2">Spb1</strain>
    </source>
</reference>
<evidence type="ECO:0000313" key="1">
    <source>
        <dbReference type="EMBL" id="QDV31186.1"/>
    </source>
</evidence>
<sequence>MSKSLHVLAMVKGDERYVFLYDPQSIEQLIDQLGKYASDPDLDFTWYDAAILAEKVRGQQTTLKGPHTTTHRWSKHMTE</sequence>
<dbReference type="EMBL" id="CP036299">
    <property type="protein sequence ID" value="QDV31186.1"/>
    <property type="molecule type" value="Genomic_DNA"/>
</dbReference>
<proteinExistence type="predicted"/>
<dbReference type="AlphaFoldDB" id="A0A518GRG4"/>